<gene>
    <name evidence="1" type="ORF">HYALB_00005573</name>
</gene>
<accession>A0A9N9PSS1</accession>
<organism evidence="1 2">
    <name type="scientific">Hymenoscyphus albidus</name>
    <dbReference type="NCBI Taxonomy" id="595503"/>
    <lineage>
        <taxon>Eukaryota</taxon>
        <taxon>Fungi</taxon>
        <taxon>Dikarya</taxon>
        <taxon>Ascomycota</taxon>
        <taxon>Pezizomycotina</taxon>
        <taxon>Leotiomycetes</taxon>
        <taxon>Helotiales</taxon>
        <taxon>Helotiaceae</taxon>
        <taxon>Hymenoscyphus</taxon>
    </lineage>
</organism>
<keyword evidence="2" id="KW-1185">Reference proteome</keyword>
<evidence type="ECO:0000313" key="1">
    <source>
        <dbReference type="EMBL" id="CAG8973828.1"/>
    </source>
</evidence>
<dbReference type="Proteomes" id="UP000701801">
    <property type="component" value="Unassembled WGS sequence"/>
</dbReference>
<reference evidence="1" key="1">
    <citation type="submission" date="2021-07" db="EMBL/GenBank/DDBJ databases">
        <authorList>
            <person name="Durling M."/>
        </authorList>
    </citation>
    <scope>NUCLEOTIDE SEQUENCE</scope>
</reference>
<dbReference type="AlphaFoldDB" id="A0A9N9PSS1"/>
<proteinExistence type="predicted"/>
<evidence type="ECO:0000313" key="2">
    <source>
        <dbReference type="Proteomes" id="UP000701801"/>
    </source>
</evidence>
<dbReference type="EMBL" id="CAJVRM010000081">
    <property type="protein sequence ID" value="CAG8973828.1"/>
    <property type="molecule type" value="Genomic_DNA"/>
</dbReference>
<protein>
    <submittedName>
        <fullName evidence="1">Uncharacterized protein</fullName>
    </submittedName>
</protein>
<comment type="caution">
    <text evidence="1">The sequence shown here is derived from an EMBL/GenBank/DDBJ whole genome shotgun (WGS) entry which is preliminary data.</text>
</comment>
<sequence length="129" mass="14119">MRRLISTLDFMIRGDEMKGYSPEIHRFNASCFAEDVKVDGPDLACVFTDAGPLGRERGMTAALETATNGTAVPGSGMSGIALRTHYGFIDAGDKTQRWTYIGNKTIVYGETAFKIPTTDFLTAKMLELQ</sequence>
<name>A0A9N9PSS1_9HELO</name>